<dbReference type="InterPro" id="IPR016286">
    <property type="entry name" value="FUC_metazoa-typ"/>
</dbReference>
<accession>A0ABU9VGX8</accession>
<name>A0ABU9VGX8_9BACI</name>
<proteinExistence type="inferred from homology"/>
<keyword evidence="4" id="KW-0732">Signal</keyword>
<comment type="caution">
    <text evidence="8">The sequence shown here is derived from an EMBL/GenBank/DDBJ whole genome shotgun (WGS) entry which is preliminary data.</text>
</comment>
<keyword evidence="6" id="KW-0326">Glycosidase</keyword>
<evidence type="ECO:0000256" key="3">
    <source>
        <dbReference type="ARBA" id="ARBA00012662"/>
    </source>
</evidence>
<comment type="similarity">
    <text evidence="2">Belongs to the glycosyl hydrolase 29 family.</text>
</comment>
<dbReference type="InterPro" id="IPR013780">
    <property type="entry name" value="Glyco_hydro_b"/>
</dbReference>
<dbReference type="PANTHER" id="PTHR10030">
    <property type="entry name" value="ALPHA-L-FUCOSIDASE"/>
    <property type="match status" value="1"/>
</dbReference>
<protein>
    <recommendedName>
        <fullName evidence="3">alpha-L-fucosidase</fullName>
        <ecNumber evidence="3">3.2.1.51</ecNumber>
    </recommendedName>
</protein>
<dbReference type="Gene3D" id="3.20.20.80">
    <property type="entry name" value="Glycosidases"/>
    <property type="match status" value="1"/>
</dbReference>
<dbReference type="PIRSF" id="PIRSF001092">
    <property type="entry name" value="Alpha-L-fucosidase"/>
    <property type="match status" value="1"/>
</dbReference>
<dbReference type="RefSeq" id="WP_343129591.1">
    <property type="nucleotide sequence ID" value="NZ_JBCITK010000001.1"/>
</dbReference>
<evidence type="ECO:0000259" key="7">
    <source>
        <dbReference type="Pfam" id="PF01120"/>
    </source>
</evidence>
<keyword evidence="9" id="KW-1185">Reference proteome</keyword>
<dbReference type="Proteomes" id="UP001418796">
    <property type="component" value="Unassembled WGS sequence"/>
</dbReference>
<dbReference type="InterPro" id="IPR017853">
    <property type="entry name" value="GH"/>
</dbReference>
<evidence type="ECO:0000256" key="5">
    <source>
        <dbReference type="ARBA" id="ARBA00022801"/>
    </source>
</evidence>
<dbReference type="Pfam" id="PF01120">
    <property type="entry name" value="Alpha_L_fucos"/>
    <property type="match status" value="1"/>
</dbReference>
<evidence type="ECO:0000256" key="6">
    <source>
        <dbReference type="ARBA" id="ARBA00023295"/>
    </source>
</evidence>
<evidence type="ECO:0000256" key="2">
    <source>
        <dbReference type="ARBA" id="ARBA00007951"/>
    </source>
</evidence>
<dbReference type="EMBL" id="JBCITK010000001">
    <property type="protein sequence ID" value="MEN0642468.1"/>
    <property type="molecule type" value="Genomic_DNA"/>
</dbReference>
<sequence length="457" mass="52657">MNKNHESIDEVEEGVHSYSNEKGWVKPKEKALLDQLEWFKDQKLGIMMHWGPYSQLGVVESWALSDEDAEWSRDEIDWVSDSEVFKQQYVGLNKTFNPVRFEPDKWADVASENGFKYLVFTTKHHDGFAMWDTKTTEYKITGRECPFHTHPKADICKELFDAFRAKGLPISAYFSKADWNVPTYWAKDMQRGTHMWRGPSYNPLEQRELWENFVQFTHEQMNELLTRYGRIEVLWLDAGWVSADNNQDIRLGEVVERARETQPWLLAADRTVGGTYENIITPEQTVPSDVMHVPWEACITMGSAFSFRYEDTYKSGRELVHLLLEVVAKGGNLALNVAPQPDGRLPRGALSSMNELGSWLSTYGEGIYGTRPVAPYFQDGFAFTQKEGVIYAFHLQDEKVPTPVAFILPYFNEVQHVELVYPNLSLSFKQTSEGIHLNLPSDIKELDKSYAYAFKLT</sequence>
<evidence type="ECO:0000256" key="1">
    <source>
        <dbReference type="ARBA" id="ARBA00004071"/>
    </source>
</evidence>
<evidence type="ECO:0000256" key="4">
    <source>
        <dbReference type="ARBA" id="ARBA00022729"/>
    </source>
</evidence>
<dbReference type="InterPro" id="IPR057739">
    <property type="entry name" value="Glyco_hydro_29_N"/>
</dbReference>
<gene>
    <name evidence="8" type="ORF">MKY91_04725</name>
</gene>
<dbReference type="SUPFAM" id="SSF51445">
    <property type="entry name" value="(Trans)glycosidases"/>
    <property type="match status" value="1"/>
</dbReference>
<dbReference type="PANTHER" id="PTHR10030:SF37">
    <property type="entry name" value="ALPHA-L-FUCOSIDASE-RELATED"/>
    <property type="match status" value="1"/>
</dbReference>
<feature type="domain" description="Glycoside hydrolase family 29 N-terminal" evidence="7">
    <location>
        <begin position="36"/>
        <end position="365"/>
    </location>
</feature>
<dbReference type="Gene3D" id="2.60.40.1180">
    <property type="entry name" value="Golgi alpha-mannosidase II"/>
    <property type="match status" value="1"/>
</dbReference>
<evidence type="ECO:0000313" key="9">
    <source>
        <dbReference type="Proteomes" id="UP001418796"/>
    </source>
</evidence>
<dbReference type="SMART" id="SM00812">
    <property type="entry name" value="Alpha_L_fucos"/>
    <property type="match status" value="1"/>
</dbReference>
<keyword evidence="5" id="KW-0378">Hydrolase</keyword>
<organism evidence="8 9">
    <name type="scientific">Alkalicoccobacillus gibsonii</name>
    <dbReference type="NCBI Taxonomy" id="79881"/>
    <lineage>
        <taxon>Bacteria</taxon>
        <taxon>Bacillati</taxon>
        <taxon>Bacillota</taxon>
        <taxon>Bacilli</taxon>
        <taxon>Bacillales</taxon>
        <taxon>Bacillaceae</taxon>
        <taxon>Alkalicoccobacillus</taxon>
    </lineage>
</organism>
<reference evidence="8 9" key="1">
    <citation type="submission" date="2024-03" db="EMBL/GenBank/DDBJ databases">
        <title>Bacilli Hybrid Assemblies.</title>
        <authorList>
            <person name="Kovac J."/>
        </authorList>
    </citation>
    <scope>NUCLEOTIDE SEQUENCE [LARGE SCALE GENOMIC DNA]</scope>
    <source>
        <strain evidence="8 9">FSL R7-0666</strain>
    </source>
</reference>
<dbReference type="PRINTS" id="PR00741">
    <property type="entry name" value="GLHYDRLASE29"/>
</dbReference>
<dbReference type="EC" id="3.2.1.51" evidence="3"/>
<evidence type="ECO:0000313" key="8">
    <source>
        <dbReference type="EMBL" id="MEN0642468.1"/>
    </source>
</evidence>
<comment type="function">
    <text evidence="1">Alpha-L-fucosidase is responsible for hydrolyzing the alpha-1,6-linked fucose joined to the reducing-end N-acetylglucosamine of the carbohydrate moieties of glycoproteins.</text>
</comment>
<dbReference type="InterPro" id="IPR000933">
    <property type="entry name" value="Glyco_hydro_29"/>
</dbReference>